<accession>A0A1V6Y9N0</accession>
<proteinExistence type="predicted"/>
<gene>
    <name evidence="1" type="ORF">PENNAL_c0029G10446</name>
</gene>
<organism evidence="1 2">
    <name type="scientific">Penicillium nalgiovense</name>
    <dbReference type="NCBI Taxonomy" id="60175"/>
    <lineage>
        <taxon>Eukaryota</taxon>
        <taxon>Fungi</taxon>
        <taxon>Dikarya</taxon>
        <taxon>Ascomycota</taxon>
        <taxon>Pezizomycotina</taxon>
        <taxon>Eurotiomycetes</taxon>
        <taxon>Eurotiomycetidae</taxon>
        <taxon>Eurotiales</taxon>
        <taxon>Aspergillaceae</taxon>
        <taxon>Penicillium</taxon>
    </lineage>
</organism>
<dbReference type="AlphaFoldDB" id="A0A1V6Y9N0"/>
<sequence>MPYDNCGNEYTYRSSGTNGQGNHYCSPDYGSGASNTNSYHYSNK</sequence>
<evidence type="ECO:0000313" key="1">
    <source>
        <dbReference type="EMBL" id="OQE84099.1"/>
    </source>
</evidence>
<dbReference type="STRING" id="60175.A0A1V6Y9N0"/>
<name>A0A1V6Y9N0_PENNA</name>
<protein>
    <submittedName>
        <fullName evidence="1">Uncharacterized protein</fullName>
    </submittedName>
</protein>
<dbReference type="Proteomes" id="UP000191691">
    <property type="component" value="Unassembled WGS sequence"/>
</dbReference>
<dbReference type="EMBL" id="MOOB01000029">
    <property type="protein sequence ID" value="OQE84099.1"/>
    <property type="molecule type" value="Genomic_DNA"/>
</dbReference>
<evidence type="ECO:0000313" key="2">
    <source>
        <dbReference type="Proteomes" id="UP000191691"/>
    </source>
</evidence>
<reference evidence="2" key="1">
    <citation type="journal article" date="2017" name="Nat. Microbiol.">
        <title>Global analysis of biosynthetic gene clusters reveals vast potential of secondary metabolite production in Penicillium species.</title>
        <authorList>
            <person name="Nielsen J.C."/>
            <person name="Grijseels S."/>
            <person name="Prigent S."/>
            <person name="Ji B."/>
            <person name="Dainat J."/>
            <person name="Nielsen K.F."/>
            <person name="Frisvad J.C."/>
            <person name="Workman M."/>
            <person name="Nielsen J."/>
        </authorList>
    </citation>
    <scope>NUCLEOTIDE SEQUENCE [LARGE SCALE GENOMIC DNA]</scope>
    <source>
        <strain evidence="2">IBT 13039</strain>
    </source>
</reference>
<keyword evidence="2" id="KW-1185">Reference proteome</keyword>
<comment type="caution">
    <text evidence="1">The sequence shown here is derived from an EMBL/GenBank/DDBJ whole genome shotgun (WGS) entry which is preliminary data.</text>
</comment>